<sequence>MGLSEDNEDSWDSLNWLTEVAWFCCLNHKIIADWPAVYVISLYFVLSNLYDAYLSKIDEYAIVSGPVFASFFASSFSQMPLRGTTDSLQYQLDLNMHNVSFGSDSGLECLLKDDNHVLTSPQKALVRSMLDVECNAEVPGHLRFHLYVGCSEGRYHMVHCTCCAYDFADVSVRILENQIRYQKRPERMDTVLRRMPRVVERILQRIPPADFPAVEMIPHYLHVTYDWDSYVQFTNITICRQTPRLAYERILAASTVFLLYTLMPHAFAFRQLCGIIRRADYRELAELSFIIDRLLLNFPKEVDMWSMKLLLMKALFKQLPQKDPFLINNIMILLDRHCMDVGAFCLAVTEKGQMNGRIPWFLWNLYLSIRTLTLKNVRKMAQLRIRETLDSYFLQMYTKLLLANNGYQGIFYLYLHLVKKDPDGLNKLREMCELAEANASWKANIEILKNLPSV</sequence>
<comment type="caution">
    <text evidence="1">The sequence shown here is derived from an EMBL/GenBank/DDBJ whole genome shotgun (WGS) entry which is preliminary data.</text>
</comment>
<reference evidence="1" key="1">
    <citation type="journal article" date="2014" name="Nucleic Acids Res.">
        <title>The evolutionary dynamics of variant antigen genes in Babesia reveal a history of genomic innovation underlying host-parasite interaction.</title>
        <authorList>
            <person name="Jackson A.P."/>
            <person name="Otto T.D."/>
            <person name="Darby A."/>
            <person name="Ramaprasad A."/>
            <person name="Xia D."/>
            <person name="Echaide I.E."/>
            <person name="Farber M."/>
            <person name="Gahlot S."/>
            <person name="Gamble J."/>
            <person name="Gupta D."/>
            <person name="Gupta Y."/>
            <person name="Jackson L."/>
            <person name="Malandrin L."/>
            <person name="Malas T.B."/>
            <person name="Moussa E."/>
            <person name="Nair M."/>
            <person name="Reid A.J."/>
            <person name="Sanders M."/>
            <person name="Sharma J."/>
            <person name="Tracey A."/>
            <person name="Quail M.A."/>
            <person name="Weir W."/>
            <person name="Wastling J.M."/>
            <person name="Hall N."/>
            <person name="Willadsen P."/>
            <person name="Lingelbach K."/>
            <person name="Shiels B."/>
            <person name="Tait A."/>
            <person name="Berriman M."/>
            <person name="Allred D.R."/>
            <person name="Pain A."/>
        </authorList>
    </citation>
    <scope>NUCLEOTIDE SEQUENCE</scope>
    <source>
        <strain evidence="1">1802A</strain>
    </source>
</reference>
<evidence type="ECO:0000313" key="1">
    <source>
        <dbReference type="EMBL" id="KAK1940385.1"/>
    </source>
</evidence>
<gene>
    <name evidence="1" type="ORF">X943_003723</name>
</gene>
<reference evidence="1" key="2">
    <citation type="submission" date="2021-05" db="EMBL/GenBank/DDBJ databases">
        <authorList>
            <person name="Pain A."/>
        </authorList>
    </citation>
    <scope>NUCLEOTIDE SEQUENCE</scope>
    <source>
        <strain evidence="1">1802A</strain>
    </source>
</reference>
<proteinExistence type="predicted"/>
<accession>A0AAD9LL42</accession>
<dbReference type="Proteomes" id="UP001195914">
    <property type="component" value="Unassembled WGS sequence"/>
</dbReference>
<dbReference type="EMBL" id="JAHBMH010000003">
    <property type="protein sequence ID" value="KAK1940385.1"/>
    <property type="molecule type" value="Genomic_DNA"/>
</dbReference>
<dbReference type="AlphaFoldDB" id="A0AAD9LL42"/>
<protein>
    <submittedName>
        <fullName evidence="1">Uncharacterized protein</fullName>
    </submittedName>
</protein>
<name>A0AAD9LL42_BABDI</name>
<organism evidence="1 2">
    <name type="scientific">Babesia divergens</name>
    <dbReference type="NCBI Taxonomy" id="32595"/>
    <lineage>
        <taxon>Eukaryota</taxon>
        <taxon>Sar</taxon>
        <taxon>Alveolata</taxon>
        <taxon>Apicomplexa</taxon>
        <taxon>Aconoidasida</taxon>
        <taxon>Piroplasmida</taxon>
        <taxon>Babesiidae</taxon>
        <taxon>Babesia</taxon>
    </lineage>
</organism>
<evidence type="ECO:0000313" key="2">
    <source>
        <dbReference type="Proteomes" id="UP001195914"/>
    </source>
</evidence>
<keyword evidence="2" id="KW-1185">Reference proteome</keyword>